<dbReference type="GO" id="GO:0004866">
    <property type="term" value="F:endopeptidase inhibitor activity"/>
    <property type="evidence" value="ECO:0007669"/>
    <property type="project" value="InterPro"/>
</dbReference>
<name>A0A0B2R327_GLYSO</name>
<keyword evidence="1" id="KW-0732">Signal</keyword>
<feature type="signal peptide" evidence="1">
    <location>
        <begin position="1"/>
        <end position="18"/>
    </location>
</feature>
<dbReference type="MEROPS" id="I03.030"/>
<accession>A0A0B2R327</accession>
<evidence type="ECO:0000256" key="1">
    <source>
        <dbReference type="SAM" id="SignalP"/>
    </source>
</evidence>
<dbReference type="PANTHER" id="PTHR33107">
    <property type="entry name" value="KUNITZ TRYPSIN INHIBITOR 2"/>
    <property type="match status" value="1"/>
</dbReference>
<proteinExistence type="predicted"/>
<dbReference type="SUPFAM" id="SSF50386">
    <property type="entry name" value="STI-like"/>
    <property type="match status" value="1"/>
</dbReference>
<dbReference type="AlphaFoldDB" id="A0A0B2R327"/>
<dbReference type="EMBL" id="KN654003">
    <property type="protein sequence ID" value="KHN26247.1"/>
    <property type="molecule type" value="Genomic_DNA"/>
</dbReference>
<dbReference type="Proteomes" id="UP000053555">
    <property type="component" value="Unassembled WGS sequence"/>
</dbReference>
<organism evidence="2">
    <name type="scientific">Glycine soja</name>
    <name type="common">Wild soybean</name>
    <dbReference type="NCBI Taxonomy" id="3848"/>
    <lineage>
        <taxon>Eukaryota</taxon>
        <taxon>Viridiplantae</taxon>
        <taxon>Streptophyta</taxon>
        <taxon>Embryophyta</taxon>
        <taxon>Tracheophyta</taxon>
        <taxon>Spermatophyta</taxon>
        <taxon>Magnoliopsida</taxon>
        <taxon>eudicotyledons</taxon>
        <taxon>Gunneridae</taxon>
        <taxon>Pentapetalae</taxon>
        <taxon>rosids</taxon>
        <taxon>fabids</taxon>
        <taxon>Fabales</taxon>
        <taxon>Fabaceae</taxon>
        <taxon>Papilionoideae</taxon>
        <taxon>50 kb inversion clade</taxon>
        <taxon>NPAAA clade</taxon>
        <taxon>indigoferoid/millettioid clade</taxon>
        <taxon>Phaseoleae</taxon>
        <taxon>Glycine</taxon>
        <taxon>Glycine subgen. Soja</taxon>
    </lineage>
</organism>
<dbReference type="Gene3D" id="2.80.10.50">
    <property type="match status" value="1"/>
</dbReference>
<dbReference type="SMART" id="SM00452">
    <property type="entry name" value="STI"/>
    <property type="match status" value="1"/>
</dbReference>
<gene>
    <name evidence="2" type="ORF">glysoja_049915</name>
</gene>
<dbReference type="InterPro" id="IPR002160">
    <property type="entry name" value="Prot_inh_Kunz-lg"/>
</dbReference>
<dbReference type="Pfam" id="PF00197">
    <property type="entry name" value="Kunitz_legume"/>
    <property type="match status" value="1"/>
</dbReference>
<evidence type="ECO:0000313" key="2">
    <source>
        <dbReference type="EMBL" id="KHN26247.1"/>
    </source>
</evidence>
<dbReference type="PANTHER" id="PTHR33107:SF82">
    <property type="entry name" value="KUNITZ TYPE TRYPSIN INHIBITOR _ MIRACULIN"/>
    <property type="match status" value="1"/>
</dbReference>
<feature type="chain" id="PRO_5002093972" evidence="1">
    <location>
        <begin position="19"/>
        <end position="148"/>
    </location>
</feature>
<reference evidence="2" key="1">
    <citation type="submission" date="2014-07" db="EMBL/GenBank/DDBJ databases">
        <title>Identification of a novel salt tolerance gene in wild soybean by whole-genome sequencing.</title>
        <authorList>
            <person name="Lam H.-M."/>
            <person name="Qi X."/>
            <person name="Li M.-W."/>
            <person name="Liu X."/>
            <person name="Xie M."/>
            <person name="Ni M."/>
            <person name="Xu X."/>
        </authorList>
    </citation>
    <scope>NUCLEOTIDE SEQUENCE [LARGE SCALE GENOMIC DNA]</scope>
    <source>
        <tissue evidence="2">Root</tissue>
    </source>
</reference>
<sequence>MKFITLLASFVLILFALSSQPLLGAVEGSLEQKSVTSIYTDLNIMFLACNITCPHHSTMWKIDNFNVSKGHGLVTTGGGVGNSGKETIGNWFNIVKYDGAYNYKIAYCLSMCPSCKHECKNVGMVMDQNGNQCLALSDVPFQFRFFKA</sequence>
<protein>
    <submittedName>
        <fullName evidence="2">Miraculin</fullName>
    </submittedName>
</protein>
<dbReference type="InterPro" id="IPR011065">
    <property type="entry name" value="Kunitz_inhibitor_STI-like_sf"/>
</dbReference>